<comment type="caution">
    <text evidence="1">The sequence shown here is derived from an EMBL/GenBank/DDBJ whole genome shotgun (WGS) entry which is preliminary data.</text>
</comment>
<evidence type="ECO:0000313" key="2">
    <source>
        <dbReference type="Proteomes" id="UP000033385"/>
    </source>
</evidence>
<sequence length="52" mass="5834">MQSVFYECVGSKLLTRSLIVLRLASTLSTTYTKAVKPPSVTHYTTLNCAEFY</sequence>
<dbReference type="EMBL" id="LANW01000001">
    <property type="protein sequence ID" value="KJV66281.1"/>
    <property type="molecule type" value="Genomic_DNA"/>
</dbReference>
<proteinExistence type="predicted"/>
<organism evidence="1 2">
    <name type="scientific">Anaplasma phagocytophilum str. ApNP</name>
    <dbReference type="NCBI Taxonomy" id="1359153"/>
    <lineage>
        <taxon>Bacteria</taxon>
        <taxon>Pseudomonadati</taxon>
        <taxon>Pseudomonadota</taxon>
        <taxon>Alphaproteobacteria</taxon>
        <taxon>Rickettsiales</taxon>
        <taxon>Anaplasmataceae</taxon>
        <taxon>Anaplasma</taxon>
        <taxon>phagocytophilum group</taxon>
    </lineage>
</organism>
<dbReference type="AlphaFoldDB" id="A0A0F3NEU5"/>
<gene>
    <name evidence="1" type="ORF">APHNP_0296</name>
</gene>
<accession>A0A0F3NEU5</accession>
<evidence type="ECO:0000313" key="1">
    <source>
        <dbReference type="EMBL" id="KJV66281.1"/>
    </source>
</evidence>
<dbReference type="PATRIC" id="fig|1359153.3.peg.303"/>
<reference evidence="1 2" key="1">
    <citation type="submission" date="2015-01" db="EMBL/GenBank/DDBJ databases">
        <title>Genome Sequencing of Rickettsiales.</title>
        <authorList>
            <person name="Daugherty S.C."/>
            <person name="Su Q."/>
            <person name="Abolude K."/>
            <person name="Beier-Sexton M."/>
            <person name="Carlyon J.A."/>
            <person name="Carter R."/>
            <person name="Day N.P."/>
            <person name="Dumler S.J."/>
            <person name="Dyachenko V."/>
            <person name="Godinez A."/>
            <person name="Kurtti T.J."/>
            <person name="Lichay M."/>
            <person name="Mullins K.E."/>
            <person name="Ott S."/>
            <person name="Pappas-Brown V."/>
            <person name="Paris D.H."/>
            <person name="Patel P."/>
            <person name="Richards A.L."/>
            <person name="Sadzewicz L."/>
            <person name="Sears K."/>
            <person name="Seidman D."/>
            <person name="Sengamalay N."/>
            <person name="Stenos J."/>
            <person name="Tallon L.J."/>
            <person name="Vincent G."/>
            <person name="Fraser C.M."/>
            <person name="Munderloh U."/>
            <person name="Dunning-Hotopp J.C."/>
        </authorList>
    </citation>
    <scope>NUCLEOTIDE SEQUENCE [LARGE SCALE GENOMIC DNA]</scope>
    <source>
        <strain evidence="1 2">ApNP</strain>
    </source>
</reference>
<name>A0A0F3NEU5_ANAPH</name>
<protein>
    <submittedName>
        <fullName evidence="1">Uncharacterized protein</fullName>
    </submittedName>
</protein>
<dbReference type="Proteomes" id="UP000033385">
    <property type="component" value="Unassembled WGS sequence"/>
</dbReference>